<dbReference type="Proteomes" id="UP001276659">
    <property type="component" value="Unassembled WGS sequence"/>
</dbReference>
<name>A0AAD9YZP6_9LECA</name>
<reference evidence="2" key="1">
    <citation type="submission" date="2022-11" db="EMBL/GenBank/DDBJ databases">
        <title>Chromosomal genome sequence assembly and mating type (MAT) locus characterization of the leprose asexual lichenized fungus Lepraria neglecta (Nyl.) Erichsen.</title>
        <authorList>
            <person name="Allen J.L."/>
            <person name="Pfeffer B."/>
        </authorList>
    </citation>
    <scope>NUCLEOTIDE SEQUENCE</scope>
    <source>
        <strain evidence="2">Allen 5258</strain>
    </source>
</reference>
<accession>A0AAD9YZP6</accession>
<evidence type="ECO:0000313" key="3">
    <source>
        <dbReference type="Proteomes" id="UP001276659"/>
    </source>
</evidence>
<feature type="compositionally biased region" description="Acidic residues" evidence="1">
    <location>
        <begin position="70"/>
        <end position="85"/>
    </location>
</feature>
<dbReference type="EMBL" id="JASNWA010000011">
    <property type="protein sequence ID" value="KAK3166718.1"/>
    <property type="molecule type" value="Genomic_DNA"/>
</dbReference>
<proteinExistence type="predicted"/>
<evidence type="ECO:0000313" key="2">
    <source>
        <dbReference type="EMBL" id="KAK3166718.1"/>
    </source>
</evidence>
<dbReference type="AlphaFoldDB" id="A0AAD9YZP6"/>
<evidence type="ECO:0000256" key="1">
    <source>
        <dbReference type="SAM" id="MobiDB-lite"/>
    </source>
</evidence>
<protein>
    <submittedName>
        <fullName evidence="2">Uncharacterized protein</fullName>
    </submittedName>
</protein>
<organism evidence="2 3">
    <name type="scientific">Lepraria neglecta</name>
    <dbReference type="NCBI Taxonomy" id="209136"/>
    <lineage>
        <taxon>Eukaryota</taxon>
        <taxon>Fungi</taxon>
        <taxon>Dikarya</taxon>
        <taxon>Ascomycota</taxon>
        <taxon>Pezizomycotina</taxon>
        <taxon>Lecanoromycetes</taxon>
        <taxon>OSLEUM clade</taxon>
        <taxon>Lecanoromycetidae</taxon>
        <taxon>Lecanorales</taxon>
        <taxon>Lecanorineae</taxon>
        <taxon>Stereocaulaceae</taxon>
        <taxon>Lepraria</taxon>
    </lineage>
</organism>
<keyword evidence="3" id="KW-1185">Reference proteome</keyword>
<comment type="caution">
    <text evidence="2">The sequence shown here is derived from an EMBL/GenBank/DDBJ whole genome shotgun (WGS) entry which is preliminary data.</text>
</comment>
<gene>
    <name evidence="2" type="ORF">OEA41_009843</name>
</gene>
<sequence length="113" mass="12900">MLQPYHFHFTCGHNQISKPDRIPVDGIENHKRRCIQCEPNTLSARVLERGLKFVIKWVAGVMVKVKLSSEDEGANEGDEDETETEREEKKQYEELGRAMGRLGISNQACVRDA</sequence>
<feature type="region of interest" description="Disordered" evidence="1">
    <location>
        <begin position="68"/>
        <end position="89"/>
    </location>
</feature>